<evidence type="ECO:0000256" key="9">
    <source>
        <dbReference type="ARBA" id="ARBA00022786"/>
    </source>
</evidence>
<dbReference type="InterPro" id="IPR013083">
    <property type="entry name" value="Znf_RING/FYVE/PHD"/>
</dbReference>
<feature type="transmembrane region" description="Helical" evidence="14">
    <location>
        <begin position="1297"/>
        <end position="1315"/>
    </location>
</feature>
<evidence type="ECO:0000259" key="15">
    <source>
        <dbReference type="PROSITE" id="PS51292"/>
    </source>
</evidence>
<feature type="transmembrane region" description="Helical" evidence="14">
    <location>
        <begin position="1703"/>
        <end position="1724"/>
    </location>
</feature>
<dbReference type="Gene3D" id="3.30.40.10">
    <property type="entry name" value="Zinc/RING finger domain, C3HC4 (zinc finger)"/>
    <property type="match status" value="1"/>
</dbReference>
<evidence type="ECO:0000256" key="13">
    <source>
        <dbReference type="SAM" id="MobiDB-lite"/>
    </source>
</evidence>
<feature type="transmembrane region" description="Helical" evidence="14">
    <location>
        <begin position="1195"/>
        <end position="1213"/>
    </location>
</feature>
<feature type="transmembrane region" description="Helical" evidence="14">
    <location>
        <begin position="1462"/>
        <end position="1491"/>
    </location>
</feature>
<feature type="transmembrane region" description="Helical" evidence="14">
    <location>
        <begin position="1098"/>
        <end position="1118"/>
    </location>
</feature>
<feature type="region of interest" description="Disordered" evidence="13">
    <location>
        <begin position="346"/>
        <end position="464"/>
    </location>
</feature>
<feature type="region of interest" description="Disordered" evidence="13">
    <location>
        <begin position="1"/>
        <end position="35"/>
    </location>
</feature>
<feature type="region of interest" description="Disordered" evidence="13">
    <location>
        <begin position="557"/>
        <end position="670"/>
    </location>
</feature>
<evidence type="ECO:0000256" key="2">
    <source>
        <dbReference type="ARBA" id="ARBA00004141"/>
    </source>
</evidence>
<dbReference type="InterPro" id="IPR011016">
    <property type="entry name" value="Znf_RING-CH"/>
</dbReference>
<keyword evidence="11 14" id="KW-1133">Transmembrane helix</keyword>
<dbReference type="PANTHER" id="PTHR13145">
    <property type="entry name" value="SSM4 PROTEIN"/>
    <property type="match status" value="1"/>
</dbReference>
<comment type="catalytic activity">
    <reaction evidence="1">
        <text>S-ubiquitinyl-[E2 ubiquitin-conjugating enzyme]-L-cysteine + [acceptor protein]-L-lysine = [E2 ubiquitin-conjugating enzyme]-L-cysteine + N(6)-ubiquitinyl-[acceptor protein]-L-lysine.</text>
        <dbReference type="EC" id="2.3.2.27"/>
    </reaction>
</comment>
<feature type="compositionally biased region" description="Polar residues" evidence="13">
    <location>
        <begin position="422"/>
        <end position="451"/>
    </location>
</feature>
<gene>
    <name evidence="16" type="ORF">ABVK25_000525</name>
</gene>
<keyword evidence="12 14" id="KW-0472">Membrane</keyword>
<keyword evidence="5" id="KW-0808">Transferase</keyword>
<keyword evidence="7" id="KW-0479">Metal-binding</keyword>
<evidence type="ECO:0000256" key="6">
    <source>
        <dbReference type="ARBA" id="ARBA00022692"/>
    </source>
</evidence>
<reference evidence="16 17" key="1">
    <citation type="submission" date="2024-09" db="EMBL/GenBank/DDBJ databases">
        <title>Rethinking Asexuality: The Enigmatic Case of Functional Sexual Genes in Lepraria (Stereocaulaceae).</title>
        <authorList>
            <person name="Doellman M."/>
            <person name="Sun Y."/>
            <person name="Barcenas-Pena A."/>
            <person name="Lumbsch H.T."/>
            <person name="Grewe F."/>
        </authorList>
    </citation>
    <scope>NUCLEOTIDE SEQUENCE [LARGE SCALE GENOMIC DNA]</scope>
    <source>
        <strain evidence="16 17">Grewe 0041</strain>
    </source>
</reference>
<name>A0ABR4BN60_9LECA</name>
<organism evidence="16 17">
    <name type="scientific">Lepraria finkii</name>
    <dbReference type="NCBI Taxonomy" id="1340010"/>
    <lineage>
        <taxon>Eukaryota</taxon>
        <taxon>Fungi</taxon>
        <taxon>Dikarya</taxon>
        <taxon>Ascomycota</taxon>
        <taxon>Pezizomycotina</taxon>
        <taxon>Lecanoromycetes</taxon>
        <taxon>OSLEUM clade</taxon>
        <taxon>Lecanoromycetidae</taxon>
        <taxon>Lecanorales</taxon>
        <taxon>Lecanorineae</taxon>
        <taxon>Stereocaulaceae</taxon>
        <taxon>Lepraria</taxon>
    </lineage>
</organism>
<feature type="domain" description="RING-CH-type" evidence="15">
    <location>
        <begin position="37"/>
        <end position="98"/>
    </location>
</feature>
<proteinExistence type="predicted"/>
<feature type="region of interest" description="Disordered" evidence="13">
    <location>
        <begin position="1753"/>
        <end position="1772"/>
    </location>
</feature>
<feature type="transmembrane region" description="Helical" evidence="14">
    <location>
        <begin position="921"/>
        <end position="945"/>
    </location>
</feature>
<sequence>MDIAEANEDLGSAPHLETQPDIMNDPAYDTNVKSKQDNTEEVDTCRICRGEGSKDEPLFYPCKCSGSIKFVHQNCLMEWLSHSQKKHCELCKTPFRFTKLYHQDMPSTVPLPIFLRQAAVHTWESFLTWSRFHLVLFVWVAWLPWCMRTVWRGLFWIGDGGWVNWNERKLQNEPIMAKLPAELSAAGTSPANHFLSMSKDAFASAFVSQISKNLPRLLSPMRPLFTLTSSEPLGLRLSKRMLQYVTGGISNTTPSTTTVANVTSHSGSIPRSSSWLSDFQFLRTLTRSTMVNNIVIDTLEGQLITLLVVVAFILVFLIREWVLQQQPNLNGGAELNVAIAAEQNAEVVAPEEPADQRRQVPERDGDAEPANEDVQIQAPRPRIVARARHRHPRLHRQASDPSIDQGAEATQGPETRDLGLGSSDSRTQRSSQNDTSDNPTSWPLFASSSQRPAIPDRDMSDDLTSGALFANSSQRPVIPDRDTLARADEIRRTIEEQYQMLGVQGSPAEVFNDLWSQFENEPLEVIRIIEEQGRSAELAGLITAMRKLEDKRHVEGHLETTHPKEGPDASSVVDQDRDQIHIRRSQSDDDEGFVLLDKPLTPSPEAEAGHSANMESTTTPNEKTAFYIPTPTSSIDVEIGTSEPSTPSGIAIGDSNAQESELNEPEERNIESEVAHVPSVGANTHAILADSSRDNPFHPDYAGDLPESSAVVDVAALDENSSNRPEASQPRDSHHDPSNTQAQDDLADEKSEQPRTLIETITHWLWGGVALPPAPPEQPAGDDEQIVHDEAAEEPFVRVEHGQLARPAANGGGMAGQDPEVVAAAIQAGIDPNEAEVVDDIEDLEGILELVGMQGPLAGLIQNGMFCAVLVSLTILFGVWIPYISGKAFLVILIHPVSLLLKLPLRWAASSADMIIDFFTFTVGCAFYWIDTMISLLCTPVGWMITPLARVSQNKLLANIAKGYAESALERLAKDFITTGNNIAGSDIPTFSLIAHESLRWLETYASLLLHVTGDYYVHYFNLVYDSPGIAESLALLAFGIADRAKILVTFATEYAQSLVLLAPSLLHMNPLRVNLSIPQRTTPLDYELAYWDTRDRALAIIFGYLFFAVLGVIYLNLSTWIRGTNKAGRVEGGIADGLYQAGGVTKVVLIISIEMIVFPLYCGLLLDVALLPLFGNATLMSRITFTLSSPNTSIFVHWFVGTCYMFHFALFVSMCRKILRTGVLYFIRDPDDPTFHPVRDVLERSVSTQLWKISFSALVYGGLVIVCLGGVVWGISYAFDGVLPIHWSSNEPVLEFPVDLLFYNFLMPLAVKFFKPSKGLNKMYNWWFRKCARALRLTNFLFGEKKEDEEGSHLRRTWTTFVNRWQTDTQKPLVGEVVEDVQGQAQAQDTVISFVRDGRYVRAPASDQVRIPKGAHTFLEVDEDNQRVDGEQDSYEGLHGSKNEMFTKVYIPPFFRLRIGVFIFLIWLFAATTGVSATIIPLILGRFIFANLAPPHLHMNDIYAFSIGLYILGGCIYGFFYRRRIIDYLRDYLRETITPHAPTITSYLCKSATLSVRLLSLIYTYAAFGILVPALLSLLMEFYLIIPLHTYFSTAFTALDSIPPERHIIHLIQDWTLGILYLKMAARLILYNAPSRPAAALRGIVRDGWFNPDVRLATRGFILPATIVMGIALTVPLGLGWLANNTILHAQSANNEVFKSCVYRYSYPGVLVLGCAAGFVVLLEKAFTGWRKRVRDEVYLIGERLHNFGESKRRASKGKRKEPRRELAARA</sequence>
<evidence type="ECO:0000256" key="11">
    <source>
        <dbReference type="ARBA" id="ARBA00022989"/>
    </source>
</evidence>
<feature type="region of interest" description="Disordered" evidence="13">
    <location>
        <begin position="719"/>
        <end position="752"/>
    </location>
</feature>
<dbReference type="Pfam" id="PF23113">
    <property type="entry name" value="MARCHF6_C"/>
    <property type="match status" value="1"/>
</dbReference>
<dbReference type="CDD" id="cd16702">
    <property type="entry name" value="RING_CH-C4HC3_MARCH6"/>
    <property type="match status" value="1"/>
</dbReference>
<dbReference type="EMBL" id="JBHFEH010000001">
    <property type="protein sequence ID" value="KAL2059233.1"/>
    <property type="molecule type" value="Genomic_DNA"/>
</dbReference>
<keyword evidence="6 14" id="KW-0812">Transmembrane</keyword>
<evidence type="ECO:0000256" key="7">
    <source>
        <dbReference type="ARBA" id="ARBA00022723"/>
    </source>
</evidence>
<dbReference type="InterPro" id="IPR057211">
    <property type="entry name" value="DUF7889"/>
</dbReference>
<evidence type="ECO:0000256" key="5">
    <source>
        <dbReference type="ARBA" id="ARBA00022679"/>
    </source>
</evidence>
<evidence type="ECO:0000256" key="12">
    <source>
        <dbReference type="ARBA" id="ARBA00023136"/>
    </source>
</evidence>
<evidence type="ECO:0000256" key="3">
    <source>
        <dbReference type="ARBA" id="ARBA00004906"/>
    </source>
</evidence>
<comment type="caution">
    <text evidence="16">The sequence shown here is derived from an EMBL/GenBank/DDBJ whole genome shotgun (WGS) entry which is preliminary data.</text>
</comment>
<protein>
    <recommendedName>
        <fullName evidence="4">RING-type E3 ubiquitin transferase</fullName>
        <ecNumber evidence="4">2.3.2.27</ecNumber>
    </recommendedName>
</protein>
<feature type="compositionally biased region" description="Basic and acidic residues" evidence="13">
    <location>
        <begin position="574"/>
        <end position="587"/>
    </location>
</feature>
<dbReference type="InterPro" id="IPR056521">
    <property type="entry name" value="MARCHF6-like_C"/>
</dbReference>
<feature type="transmembrane region" description="Helical" evidence="14">
    <location>
        <begin position="860"/>
        <end position="881"/>
    </location>
</feature>
<comment type="pathway">
    <text evidence="3">Protein modification; protein ubiquitination.</text>
</comment>
<dbReference type="Pfam" id="PF25417">
    <property type="entry name" value="DUF7889"/>
    <property type="match status" value="1"/>
</dbReference>
<dbReference type="Pfam" id="PF12906">
    <property type="entry name" value="RINGv"/>
    <property type="match status" value="1"/>
</dbReference>
<keyword evidence="9" id="KW-0833">Ubl conjugation pathway</keyword>
<evidence type="ECO:0000256" key="4">
    <source>
        <dbReference type="ARBA" id="ARBA00012483"/>
    </source>
</evidence>
<dbReference type="PROSITE" id="PS51292">
    <property type="entry name" value="ZF_RING_CH"/>
    <property type="match status" value="1"/>
</dbReference>
<feature type="transmembrane region" description="Helical" evidence="14">
    <location>
        <begin position="888"/>
        <end position="909"/>
    </location>
</feature>
<feature type="transmembrane region" description="Helical" evidence="14">
    <location>
        <begin position="1559"/>
        <end position="1577"/>
    </location>
</feature>
<evidence type="ECO:0000256" key="10">
    <source>
        <dbReference type="ARBA" id="ARBA00022833"/>
    </source>
</evidence>
<accession>A0ABR4BN60</accession>
<feature type="transmembrane region" description="Helical" evidence="14">
    <location>
        <begin position="1662"/>
        <end position="1683"/>
    </location>
</feature>
<dbReference type="PANTHER" id="PTHR13145:SF0">
    <property type="entry name" value="E3 UBIQUITIN-PROTEIN LIGASE MARCHF6"/>
    <property type="match status" value="1"/>
</dbReference>
<feature type="transmembrane region" description="Helical" evidence="14">
    <location>
        <begin position="1148"/>
        <end position="1175"/>
    </location>
</feature>
<dbReference type="EC" id="2.3.2.27" evidence="4"/>
<dbReference type="Proteomes" id="UP001590951">
    <property type="component" value="Unassembled WGS sequence"/>
</dbReference>
<evidence type="ECO:0000313" key="16">
    <source>
        <dbReference type="EMBL" id="KAL2059233.1"/>
    </source>
</evidence>
<feature type="transmembrane region" description="Helical" evidence="14">
    <location>
        <begin position="1503"/>
        <end position="1521"/>
    </location>
</feature>
<keyword evidence="10" id="KW-0862">Zinc</keyword>
<dbReference type="SMART" id="SM00744">
    <property type="entry name" value="RINGv"/>
    <property type="match status" value="1"/>
</dbReference>
<evidence type="ECO:0000256" key="1">
    <source>
        <dbReference type="ARBA" id="ARBA00000900"/>
    </source>
</evidence>
<comment type="subcellular location">
    <subcellularLocation>
        <location evidence="2">Membrane</location>
        <topology evidence="2">Multi-pass membrane protein</topology>
    </subcellularLocation>
</comment>
<feature type="compositionally biased region" description="Basic residues" evidence="13">
    <location>
        <begin position="383"/>
        <end position="396"/>
    </location>
</feature>
<evidence type="ECO:0000313" key="17">
    <source>
        <dbReference type="Proteomes" id="UP001590951"/>
    </source>
</evidence>
<evidence type="ECO:0000256" key="14">
    <source>
        <dbReference type="SAM" id="Phobius"/>
    </source>
</evidence>
<keyword evidence="8" id="KW-0863">Zinc-finger</keyword>
<feature type="compositionally biased region" description="Basic and acidic residues" evidence="13">
    <location>
        <begin position="354"/>
        <end position="366"/>
    </location>
</feature>
<feature type="compositionally biased region" description="Basic and acidic residues" evidence="13">
    <location>
        <begin position="557"/>
        <end position="567"/>
    </location>
</feature>
<feature type="compositionally biased region" description="Polar residues" evidence="13">
    <location>
        <begin position="613"/>
        <end position="622"/>
    </location>
</feature>
<feature type="transmembrane region" description="Helical" evidence="14">
    <location>
        <begin position="1254"/>
        <end position="1277"/>
    </location>
</feature>
<evidence type="ECO:0000256" key="8">
    <source>
        <dbReference type="ARBA" id="ARBA00022771"/>
    </source>
</evidence>
<feature type="transmembrane region" description="Helical" evidence="14">
    <location>
        <begin position="1047"/>
        <end position="1067"/>
    </location>
</feature>
<keyword evidence="17" id="KW-1185">Reference proteome</keyword>
<dbReference type="SUPFAM" id="SSF57850">
    <property type="entry name" value="RING/U-box"/>
    <property type="match status" value="1"/>
</dbReference>